<dbReference type="EMBL" id="JAAZQD010000004">
    <property type="protein sequence ID" value="NKZ39355.1"/>
    <property type="molecule type" value="Genomic_DNA"/>
</dbReference>
<keyword evidence="1" id="KW-0540">Nuclease</keyword>
<name>A0A846ZM26_9GAMM</name>
<dbReference type="RefSeq" id="WP_168609396.1">
    <property type="nucleotide sequence ID" value="NZ_JAAZQD010000004.1"/>
</dbReference>
<reference evidence="1 2" key="1">
    <citation type="journal article" date="2017" name="Int. J. Syst. Evol. Microbiol.">
        <title>Oleiagrimonas citrea sp. nov., a marine bacterium isolated from tidal flat sediment and emended description of the genus Oleiagrimonas Fang et al. 2015 and Oleiagrimonas soli.</title>
        <authorList>
            <person name="Yang S.H."/>
            <person name="Seo H.S."/>
            <person name="Seong C.N."/>
            <person name="Kwon K.K."/>
        </authorList>
    </citation>
    <scope>NUCLEOTIDE SEQUENCE [LARGE SCALE GENOMIC DNA]</scope>
    <source>
        <strain evidence="1 2">MEBiC09124</strain>
    </source>
</reference>
<keyword evidence="2" id="KW-1185">Reference proteome</keyword>
<evidence type="ECO:0000313" key="1">
    <source>
        <dbReference type="EMBL" id="NKZ39355.1"/>
    </source>
</evidence>
<dbReference type="Pfam" id="PF09566">
    <property type="entry name" value="RE_SacI"/>
    <property type="match status" value="1"/>
</dbReference>
<comment type="caution">
    <text evidence="1">The sequence shown here is derived from an EMBL/GenBank/DDBJ whole genome shotgun (WGS) entry which is preliminary data.</text>
</comment>
<protein>
    <submittedName>
        <fullName evidence="1">Restriction endonuclease, SacI family</fullName>
    </submittedName>
</protein>
<dbReference type="GO" id="GO:0004519">
    <property type="term" value="F:endonuclease activity"/>
    <property type="evidence" value="ECO:0007669"/>
    <property type="project" value="UniProtKB-KW"/>
</dbReference>
<proteinExistence type="predicted"/>
<gene>
    <name evidence="1" type="ORF">HF690_10390</name>
</gene>
<evidence type="ECO:0000313" key="2">
    <source>
        <dbReference type="Proteomes" id="UP000541636"/>
    </source>
</evidence>
<accession>A0A846ZM26</accession>
<sequence length="368" mass="40945">MPNFSPDTAALAERAQQVLEEMWGEVMELPDPAAHRHPRLSQDINDLIQNGGNTYPYMLLTQVLGKATDTSLNTLCIQDSSSLGNAWDARSLAAKVTVPWNDANGKPFPGKNADPYVNNPARWKNFGAEMRASTRAVEMYDQLEALVQLAEANEALSAEDILRLVLIEARLILEANKQPYFGPKRSSATRILALFDEFLQARSNGVRLQVVCYALYQALAEACPTFGSVSSESTNTSDHSSRRTGDIECVVDDDVVLAVEIKDRRIRLDDVEATILKARQNGVDNVLFVARVEPIFDDESAIRERARREFENGIDVNFVPFNQLANHILTQLSPNQRTDVLRKVHDALHELGASYVHTRAWTGLLTAV</sequence>
<dbReference type="InterPro" id="IPR019066">
    <property type="entry name" value="Restrct_endonuc_II_SacI"/>
</dbReference>
<keyword evidence="1" id="KW-0255">Endonuclease</keyword>
<dbReference type="AlphaFoldDB" id="A0A846ZM26"/>
<keyword evidence="1" id="KW-0378">Hydrolase</keyword>
<dbReference type="Proteomes" id="UP000541636">
    <property type="component" value="Unassembled WGS sequence"/>
</dbReference>
<organism evidence="1 2">
    <name type="scientific">Oleiagrimonas citrea</name>
    <dbReference type="NCBI Taxonomy" id="1665687"/>
    <lineage>
        <taxon>Bacteria</taxon>
        <taxon>Pseudomonadati</taxon>
        <taxon>Pseudomonadota</taxon>
        <taxon>Gammaproteobacteria</taxon>
        <taxon>Lysobacterales</taxon>
        <taxon>Rhodanobacteraceae</taxon>
        <taxon>Oleiagrimonas</taxon>
    </lineage>
</organism>